<proteinExistence type="inferred from homology"/>
<evidence type="ECO:0000256" key="1">
    <source>
        <dbReference type="PROSITE-ProRule" id="PRU00285"/>
    </source>
</evidence>
<evidence type="ECO:0000313" key="5">
    <source>
        <dbReference type="Proteomes" id="UP000015241"/>
    </source>
</evidence>
<dbReference type="CDD" id="cd00298">
    <property type="entry name" value="ACD_sHsps_p23-like"/>
    <property type="match status" value="1"/>
</dbReference>
<dbReference type="Gene3D" id="2.60.40.790">
    <property type="match status" value="1"/>
</dbReference>
<evidence type="ECO:0000313" key="4">
    <source>
        <dbReference type="EMBL" id="EPT01607.1"/>
    </source>
</evidence>
<comment type="similarity">
    <text evidence="1 2">Belongs to the small heat shock protein (HSP20) family.</text>
</comment>
<accession>S8E9B8</accession>
<dbReference type="Proteomes" id="UP000015241">
    <property type="component" value="Unassembled WGS sequence"/>
</dbReference>
<name>S8E9B8_FOMSC</name>
<keyword evidence="5" id="KW-1185">Reference proteome</keyword>
<feature type="domain" description="SHSP" evidence="3">
    <location>
        <begin position="37"/>
        <end position="145"/>
    </location>
</feature>
<dbReference type="HOGENOM" id="CLU_046737_12_0_1"/>
<dbReference type="PROSITE" id="PS01031">
    <property type="entry name" value="SHSP"/>
    <property type="match status" value="1"/>
</dbReference>
<sequence length="145" mass="16271">MPHKTGRNVLTSYYRGRVAPSTHPPPKTDRLLDELLSARNVSNRSCVRTAHAWPVEATCELPGVIKEDVNIDVNNNRVRLTVPGESRRSMERDENGYAKFSRTLQLPTGILIILTATRSSVENGLLTVTFRRVMPEQGPEKITFS</sequence>
<dbReference type="InterPro" id="IPR002068">
    <property type="entry name" value="A-crystallin/Hsp20_dom"/>
</dbReference>
<dbReference type="STRING" id="743788.S8E9B8"/>
<dbReference type="InterPro" id="IPR008978">
    <property type="entry name" value="HSP20-like_chaperone"/>
</dbReference>
<gene>
    <name evidence="4" type="ORF">FOMPIDRAFT_1029825</name>
</gene>
<dbReference type="SUPFAM" id="SSF49764">
    <property type="entry name" value="HSP20-like chaperones"/>
    <property type="match status" value="1"/>
</dbReference>
<dbReference type="Pfam" id="PF00011">
    <property type="entry name" value="HSP20"/>
    <property type="match status" value="1"/>
</dbReference>
<dbReference type="InParanoid" id="S8E9B8"/>
<evidence type="ECO:0000256" key="2">
    <source>
        <dbReference type="RuleBase" id="RU003616"/>
    </source>
</evidence>
<protein>
    <recommendedName>
        <fullName evidence="3">SHSP domain-containing protein</fullName>
    </recommendedName>
</protein>
<reference evidence="4 5" key="1">
    <citation type="journal article" date="2012" name="Science">
        <title>The Paleozoic origin of enzymatic lignin decomposition reconstructed from 31 fungal genomes.</title>
        <authorList>
            <person name="Floudas D."/>
            <person name="Binder M."/>
            <person name="Riley R."/>
            <person name="Barry K."/>
            <person name="Blanchette R.A."/>
            <person name="Henrissat B."/>
            <person name="Martinez A.T."/>
            <person name="Otillar R."/>
            <person name="Spatafora J.W."/>
            <person name="Yadav J.S."/>
            <person name="Aerts A."/>
            <person name="Benoit I."/>
            <person name="Boyd A."/>
            <person name="Carlson A."/>
            <person name="Copeland A."/>
            <person name="Coutinho P.M."/>
            <person name="de Vries R.P."/>
            <person name="Ferreira P."/>
            <person name="Findley K."/>
            <person name="Foster B."/>
            <person name="Gaskell J."/>
            <person name="Glotzer D."/>
            <person name="Gorecki P."/>
            <person name="Heitman J."/>
            <person name="Hesse C."/>
            <person name="Hori C."/>
            <person name="Igarashi K."/>
            <person name="Jurgens J.A."/>
            <person name="Kallen N."/>
            <person name="Kersten P."/>
            <person name="Kohler A."/>
            <person name="Kuees U."/>
            <person name="Kumar T.K.A."/>
            <person name="Kuo A."/>
            <person name="LaButti K."/>
            <person name="Larrondo L.F."/>
            <person name="Lindquist E."/>
            <person name="Ling A."/>
            <person name="Lombard V."/>
            <person name="Lucas S."/>
            <person name="Lundell T."/>
            <person name="Martin R."/>
            <person name="McLaughlin D.J."/>
            <person name="Morgenstern I."/>
            <person name="Morin E."/>
            <person name="Murat C."/>
            <person name="Nagy L.G."/>
            <person name="Nolan M."/>
            <person name="Ohm R.A."/>
            <person name="Patyshakuliyeva A."/>
            <person name="Rokas A."/>
            <person name="Ruiz-Duenas F.J."/>
            <person name="Sabat G."/>
            <person name="Salamov A."/>
            <person name="Samejima M."/>
            <person name="Schmutz J."/>
            <person name="Slot J.C."/>
            <person name="St John F."/>
            <person name="Stenlid J."/>
            <person name="Sun H."/>
            <person name="Sun S."/>
            <person name="Syed K."/>
            <person name="Tsang A."/>
            <person name="Wiebenga A."/>
            <person name="Young D."/>
            <person name="Pisabarro A."/>
            <person name="Eastwood D.C."/>
            <person name="Martin F."/>
            <person name="Cullen D."/>
            <person name="Grigoriev I.V."/>
            <person name="Hibbett D.S."/>
        </authorList>
    </citation>
    <scope>NUCLEOTIDE SEQUENCE</scope>
    <source>
        <strain evidence="5">FP-58527</strain>
    </source>
</reference>
<organism evidence="4 5">
    <name type="scientific">Fomitopsis schrenkii</name>
    <name type="common">Brown rot fungus</name>
    <dbReference type="NCBI Taxonomy" id="2126942"/>
    <lineage>
        <taxon>Eukaryota</taxon>
        <taxon>Fungi</taxon>
        <taxon>Dikarya</taxon>
        <taxon>Basidiomycota</taxon>
        <taxon>Agaricomycotina</taxon>
        <taxon>Agaricomycetes</taxon>
        <taxon>Polyporales</taxon>
        <taxon>Fomitopsis</taxon>
    </lineage>
</organism>
<evidence type="ECO:0000259" key="3">
    <source>
        <dbReference type="PROSITE" id="PS01031"/>
    </source>
</evidence>
<dbReference type="AlphaFoldDB" id="S8E9B8"/>
<dbReference type="OrthoDB" id="1431247at2759"/>
<dbReference type="EMBL" id="KE504141">
    <property type="protein sequence ID" value="EPT01607.1"/>
    <property type="molecule type" value="Genomic_DNA"/>
</dbReference>